<protein>
    <submittedName>
        <fullName evidence="8">Methyl-accepting chemotaxis protein</fullName>
    </submittedName>
</protein>
<dbReference type="CDD" id="cd19411">
    <property type="entry name" value="MCP2201-like_sensor"/>
    <property type="match status" value="1"/>
</dbReference>
<evidence type="ECO:0000256" key="6">
    <source>
        <dbReference type="SAM" id="Phobius"/>
    </source>
</evidence>
<dbReference type="OrthoDB" id="9763018at2"/>
<comment type="similarity">
    <text evidence="3">Belongs to the methyl-accepting chemotaxis (MCP) protein family.</text>
</comment>
<feature type="transmembrane region" description="Helical" evidence="6">
    <location>
        <begin position="183"/>
        <end position="205"/>
    </location>
</feature>
<dbReference type="Pfam" id="PF12729">
    <property type="entry name" value="4HB_MCP_1"/>
    <property type="match status" value="1"/>
</dbReference>
<evidence type="ECO:0000256" key="1">
    <source>
        <dbReference type="ARBA" id="ARBA00004370"/>
    </source>
</evidence>
<dbReference type="PANTHER" id="PTHR43531">
    <property type="entry name" value="PROTEIN ICFG"/>
    <property type="match status" value="1"/>
</dbReference>
<evidence type="ECO:0000313" key="8">
    <source>
        <dbReference type="EMBL" id="RVT51134.1"/>
    </source>
</evidence>
<evidence type="ECO:0000256" key="5">
    <source>
        <dbReference type="SAM" id="MobiDB-lite"/>
    </source>
</evidence>
<sequence>MPVGRQLFTGFATVLVLTLAVGAAGLVGLRSVDAEAVALSEKWLKGVGDLSDARALVVETREFELKHSRTDDRSYHSEYEEKMAESAKSLSALAERYKARVQGEQEGELYATLAKAWGEYRGAQERVIKLGRDGQQMDAADIADGASSMAFEEVVAALNGLIQFNYDGGDAASEHVQTVYAQAWTAVVALLGGALVLGIGMAVVITRQLLRQLGGEPSTAVAVARAVAQGDLTTRVTLKAGDRDSLLAWLQTMQQDLAKAVADVRRGSDHVAHASTEIAAGNQDLSGRTEQQAGELQQTASTMEELGSTVRNNADNARQAAQLAQGASNVAVQGGEVVGQVVETMKGIQASSQKITDIIGTIDGIAFQTNILALNAAVEAARAGEQGRGFAVVAGEVRSLAQRSAEAAREIKALITASVERVEQGTSLVDKAGSTMQEIVGAVQRVTDIIGEISAASSEQSAGVAQVGSAITRMDQGTQQNAALVEQSAAAAESLKQQAQQLVQAVAVFKLDASSVSTATAPKAATAMPAMPAKRQASAPVPKSPAKPAAAPIARTPAAAPAPAPALATADSGDDDWQSF</sequence>
<dbReference type="InterPro" id="IPR024478">
    <property type="entry name" value="HlyB_4HB_MCP"/>
</dbReference>
<dbReference type="GO" id="GO:0007165">
    <property type="term" value="P:signal transduction"/>
    <property type="evidence" value="ECO:0007669"/>
    <property type="project" value="UniProtKB-KW"/>
</dbReference>
<dbReference type="GO" id="GO:0005886">
    <property type="term" value="C:plasma membrane"/>
    <property type="evidence" value="ECO:0007669"/>
    <property type="project" value="TreeGrafter"/>
</dbReference>
<dbReference type="EMBL" id="SACT01000004">
    <property type="protein sequence ID" value="RVT51134.1"/>
    <property type="molecule type" value="Genomic_DNA"/>
</dbReference>
<dbReference type="GO" id="GO:0006935">
    <property type="term" value="P:chemotaxis"/>
    <property type="evidence" value="ECO:0007669"/>
    <property type="project" value="InterPro"/>
</dbReference>
<keyword evidence="4" id="KW-0807">Transducer</keyword>
<dbReference type="Proteomes" id="UP000288178">
    <property type="component" value="Unassembled WGS sequence"/>
</dbReference>
<evidence type="ECO:0000313" key="9">
    <source>
        <dbReference type="Proteomes" id="UP000288178"/>
    </source>
</evidence>
<dbReference type="InterPro" id="IPR051310">
    <property type="entry name" value="MCP_chemotaxis"/>
</dbReference>
<reference evidence="8 9" key="1">
    <citation type="submission" date="2019-01" db="EMBL/GenBank/DDBJ databases">
        <authorList>
            <person name="Chen W.-M."/>
        </authorList>
    </citation>
    <scope>NUCLEOTIDE SEQUENCE [LARGE SCALE GENOMIC DNA]</scope>
    <source>
        <strain evidence="8 9">ICH-3</strain>
    </source>
</reference>
<gene>
    <name evidence="8" type="ORF">ENE75_14580</name>
</gene>
<dbReference type="PANTHER" id="PTHR43531:SF14">
    <property type="entry name" value="METHYL-ACCEPTING CHEMOTAXIS PROTEIN I-RELATED"/>
    <property type="match status" value="1"/>
</dbReference>
<keyword evidence="6" id="KW-0812">Transmembrane</keyword>
<organism evidence="8 9">
    <name type="scientific">Rubrivivax albus</name>
    <dbReference type="NCBI Taxonomy" id="2499835"/>
    <lineage>
        <taxon>Bacteria</taxon>
        <taxon>Pseudomonadati</taxon>
        <taxon>Pseudomonadota</taxon>
        <taxon>Betaproteobacteria</taxon>
        <taxon>Burkholderiales</taxon>
        <taxon>Sphaerotilaceae</taxon>
        <taxon>Rubrivivax</taxon>
    </lineage>
</organism>
<dbReference type="FunFam" id="1.10.287.950:FF:000001">
    <property type="entry name" value="Methyl-accepting chemotaxis sensory transducer"/>
    <property type="match status" value="1"/>
</dbReference>
<dbReference type="InterPro" id="IPR047347">
    <property type="entry name" value="YvaQ-like_sensor"/>
</dbReference>
<keyword evidence="2" id="KW-0488">Methylation</keyword>
<keyword evidence="9" id="KW-1185">Reference proteome</keyword>
<feature type="domain" description="Methyl-accepting transducer" evidence="7">
    <location>
        <begin position="267"/>
        <end position="496"/>
    </location>
</feature>
<accession>A0A3S2VWT5</accession>
<dbReference type="Pfam" id="PF00015">
    <property type="entry name" value="MCPsignal"/>
    <property type="match status" value="1"/>
</dbReference>
<dbReference type="InterPro" id="IPR004089">
    <property type="entry name" value="MCPsignal_dom"/>
</dbReference>
<dbReference type="Gene3D" id="1.10.287.950">
    <property type="entry name" value="Methyl-accepting chemotaxis protein"/>
    <property type="match status" value="1"/>
</dbReference>
<evidence type="ECO:0000256" key="3">
    <source>
        <dbReference type="ARBA" id="ARBA00029447"/>
    </source>
</evidence>
<dbReference type="SMART" id="SM00283">
    <property type="entry name" value="MA"/>
    <property type="match status" value="1"/>
</dbReference>
<evidence type="ECO:0000256" key="4">
    <source>
        <dbReference type="PROSITE-ProRule" id="PRU00284"/>
    </source>
</evidence>
<evidence type="ECO:0000256" key="2">
    <source>
        <dbReference type="ARBA" id="ARBA00022481"/>
    </source>
</evidence>
<keyword evidence="6" id="KW-0472">Membrane</keyword>
<feature type="region of interest" description="Disordered" evidence="5">
    <location>
        <begin position="522"/>
        <end position="580"/>
    </location>
</feature>
<dbReference type="SUPFAM" id="SSF58104">
    <property type="entry name" value="Methyl-accepting chemotaxis protein (MCP) signaling domain"/>
    <property type="match status" value="1"/>
</dbReference>
<dbReference type="GO" id="GO:0004888">
    <property type="term" value="F:transmembrane signaling receptor activity"/>
    <property type="evidence" value="ECO:0007669"/>
    <property type="project" value="InterPro"/>
</dbReference>
<feature type="compositionally biased region" description="Low complexity" evidence="5">
    <location>
        <begin position="522"/>
        <end position="570"/>
    </location>
</feature>
<dbReference type="CDD" id="cd11386">
    <property type="entry name" value="MCP_signal"/>
    <property type="match status" value="1"/>
</dbReference>
<proteinExistence type="inferred from homology"/>
<comment type="caution">
    <text evidence="8">The sequence shown here is derived from an EMBL/GenBank/DDBJ whole genome shotgun (WGS) entry which is preliminary data.</text>
</comment>
<comment type="subcellular location">
    <subcellularLocation>
        <location evidence="1">Membrane</location>
    </subcellularLocation>
</comment>
<dbReference type="PROSITE" id="PS50111">
    <property type="entry name" value="CHEMOTAXIS_TRANSDUC_2"/>
    <property type="match status" value="1"/>
</dbReference>
<dbReference type="AlphaFoldDB" id="A0A3S2VWT5"/>
<evidence type="ECO:0000259" key="7">
    <source>
        <dbReference type="PROSITE" id="PS50111"/>
    </source>
</evidence>
<keyword evidence="6" id="KW-1133">Transmembrane helix</keyword>
<dbReference type="InterPro" id="IPR004090">
    <property type="entry name" value="Chemotax_Me-accpt_rcpt"/>
</dbReference>
<name>A0A3S2VWT5_9BURK</name>
<dbReference type="PRINTS" id="PR00260">
    <property type="entry name" value="CHEMTRNSDUCR"/>
</dbReference>